<keyword evidence="1" id="KW-0732">Signal</keyword>
<evidence type="ECO:0000313" key="2">
    <source>
        <dbReference type="EMBL" id="KJA26655.1"/>
    </source>
</evidence>
<dbReference type="EMBL" id="KN817527">
    <property type="protein sequence ID" value="KJA26655.1"/>
    <property type="molecule type" value="Genomic_DNA"/>
</dbReference>
<dbReference type="AlphaFoldDB" id="A0A0D2Q532"/>
<reference evidence="3" key="1">
    <citation type="submission" date="2014-04" db="EMBL/GenBank/DDBJ databases">
        <title>Evolutionary Origins and Diversification of the Mycorrhizal Mutualists.</title>
        <authorList>
            <consortium name="DOE Joint Genome Institute"/>
            <consortium name="Mycorrhizal Genomics Consortium"/>
            <person name="Kohler A."/>
            <person name="Kuo A."/>
            <person name="Nagy L.G."/>
            <person name="Floudas D."/>
            <person name="Copeland A."/>
            <person name="Barry K.W."/>
            <person name="Cichocki N."/>
            <person name="Veneault-Fourrey C."/>
            <person name="LaButti K."/>
            <person name="Lindquist E.A."/>
            <person name="Lipzen A."/>
            <person name="Lundell T."/>
            <person name="Morin E."/>
            <person name="Murat C."/>
            <person name="Riley R."/>
            <person name="Ohm R."/>
            <person name="Sun H."/>
            <person name="Tunlid A."/>
            <person name="Henrissat B."/>
            <person name="Grigoriev I.V."/>
            <person name="Hibbett D.S."/>
            <person name="Martin F."/>
        </authorList>
    </citation>
    <scope>NUCLEOTIDE SEQUENCE [LARGE SCALE GENOMIC DNA]</scope>
    <source>
        <strain evidence="3">FD-334 SS-4</strain>
    </source>
</reference>
<dbReference type="PROSITE" id="PS51257">
    <property type="entry name" value="PROKAR_LIPOPROTEIN"/>
    <property type="match status" value="1"/>
</dbReference>
<dbReference type="OrthoDB" id="2935414at2759"/>
<gene>
    <name evidence="2" type="ORF">HYPSUDRAFT_36371</name>
</gene>
<proteinExistence type="predicted"/>
<organism evidence="2 3">
    <name type="scientific">Hypholoma sublateritium (strain FD-334 SS-4)</name>
    <dbReference type="NCBI Taxonomy" id="945553"/>
    <lineage>
        <taxon>Eukaryota</taxon>
        <taxon>Fungi</taxon>
        <taxon>Dikarya</taxon>
        <taxon>Basidiomycota</taxon>
        <taxon>Agaricomycotina</taxon>
        <taxon>Agaricomycetes</taxon>
        <taxon>Agaricomycetidae</taxon>
        <taxon>Agaricales</taxon>
        <taxon>Agaricineae</taxon>
        <taxon>Strophariaceae</taxon>
        <taxon>Hypholoma</taxon>
    </lineage>
</organism>
<protein>
    <recommendedName>
        <fullName evidence="4">Aminotransferase class I/classII domain-containing protein</fullName>
    </recommendedName>
</protein>
<name>A0A0D2Q532_HYPSF</name>
<dbReference type="Proteomes" id="UP000054270">
    <property type="component" value="Unassembled WGS sequence"/>
</dbReference>
<feature type="signal peptide" evidence="1">
    <location>
        <begin position="1"/>
        <end position="26"/>
    </location>
</feature>
<accession>A0A0D2Q532</accession>
<evidence type="ECO:0000313" key="3">
    <source>
        <dbReference type="Proteomes" id="UP000054270"/>
    </source>
</evidence>
<evidence type="ECO:0008006" key="4">
    <source>
        <dbReference type="Google" id="ProtNLM"/>
    </source>
</evidence>
<evidence type="ECO:0000256" key="1">
    <source>
        <dbReference type="SAM" id="SignalP"/>
    </source>
</evidence>
<keyword evidence="3" id="KW-1185">Reference proteome</keyword>
<sequence>MQLRLPAHTPIGPLAVFFACLPAVETLTTDDTSAAYILNAKSEDASEDVFPALKAINLAEDQFAAYEEAGSFRSYVPLYRRAMKSGNSPRFVISDKLTSGVAHALVHLGYRRGRKIFIVCPRFAHSRAGTSLTIHIQLCFFWKLLYSSTKP</sequence>
<feature type="chain" id="PRO_5002249489" description="Aminotransferase class I/classII domain-containing protein" evidence="1">
    <location>
        <begin position="27"/>
        <end position="151"/>
    </location>
</feature>